<feature type="compositionally biased region" description="Basic and acidic residues" evidence="2">
    <location>
        <begin position="220"/>
        <end position="229"/>
    </location>
</feature>
<dbReference type="Proteomes" id="UP000252139">
    <property type="component" value="Unassembled WGS sequence"/>
</dbReference>
<dbReference type="EMBL" id="PJQL01003321">
    <property type="protein sequence ID" value="RCH81698.1"/>
    <property type="molecule type" value="Genomic_DNA"/>
</dbReference>
<sequence length="623" mass="68206">TPFGASTTSFGAPAATTSGFSFGAPSNAKIPSFTTMKTSAPSIKPNPSAFGAAASPAPAFGTSGFGGGTGGMAQKLSFAALAKTSTTQSKLTSPGISSSSTFGSSAGTESAPVFGNVSALGNKAAAPTPAFTTTTSYGTAPKSTFASPSVATNQQTPAPAFPSAFTAPKVSAQQVPSAFTSTIGSKYATSEVKKEETPVVPKQNVPEVPKQDVPVAPKQEVPEMSKQKAPEVPMQKVPEVFREEKPQVPKQEEPQVHKEEEKPKSYEEGLAQGFKGTTLDTKPTEPEYKTVKPPVEEKKEGLSVASETKLPAPQSEQKEKTETEKKPEPMMEETRREPELPKQREESIEAEVNENDRPVEYKPVIIKRPTSAPKSKVRFAARPKEMPQGLNEPHKTTATHPMAKEFESIYLETNSAVQISSRIISDIDEEINFHKVEDVPKKVDECIAYFDNENHEWKRGDMKVIDRILDELNERVPIAKSEAESVSKSLKSLEASINRLVDHAEDLVGMELKTTEEGKLDLDSTMIEKIKETSVDVQQKELLNILKDKEDAFEDNMNKYEQRMEELKKELTLASVPNKPQQKLTTYTLRRIIRDFENSIRNAENQLSTLEKTAERIPSRTIE</sequence>
<protein>
    <recommendedName>
        <fullName evidence="5">Nucleoporin Nup159/Nup146 N-terminal domain-containing protein</fullName>
    </recommendedName>
</protein>
<evidence type="ECO:0000313" key="3">
    <source>
        <dbReference type="EMBL" id="RCH81698.1"/>
    </source>
</evidence>
<keyword evidence="4" id="KW-1185">Reference proteome</keyword>
<gene>
    <name evidence="3" type="ORF">CU097_003425</name>
</gene>
<feature type="compositionally biased region" description="Basic and acidic residues" evidence="2">
    <location>
        <begin position="316"/>
        <end position="347"/>
    </location>
</feature>
<dbReference type="AlphaFoldDB" id="A0A367IVI4"/>
<feature type="region of interest" description="Disordered" evidence="2">
    <location>
        <begin position="133"/>
        <end position="157"/>
    </location>
</feature>
<proteinExistence type="predicted"/>
<feature type="compositionally biased region" description="Polar residues" evidence="2">
    <location>
        <begin position="142"/>
        <end position="155"/>
    </location>
</feature>
<feature type="region of interest" description="Disordered" evidence="2">
    <location>
        <begin position="188"/>
        <end position="356"/>
    </location>
</feature>
<keyword evidence="1" id="KW-0175">Coiled coil</keyword>
<evidence type="ECO:0000313" key="4">
    <source>
        <dbReference type="Proteomes" id="UP000252139"/>
    </source>
</evidence>
<dbReference type="OrthoDB" id="10666498at2759"/>
<name>A0A367IVI4_RHIAZ</name>
<feature type="compositionally biased region" description="Low complexity" evidence="2">
    <location>
        <begin position="89"/>
        <end position="107"/>
    </location>
</feature>
<feature type="region of interest" description="Disordered" evidence="2">
    <location>
        <begin position="36"/>
        <end position="55"/>
    </location>
</feature>
<evidence type="ECO:0000256" key="1">
    <source>
        <dbReference type="SAM" id="Coils"/>
    </source>
</evidence>
<accession>A0A367IVI4</accession>
<feature type="compositionally biased region" description="Basic and acidic residues" evidence="2">
    <location>
        <begin position="239"/>
        <end position="267"/>
    </location>
</feature>
<evidence type="ECO:0008006" key="5">
    <source>
        <dbReference type="Google" id="ProtNLM"/>
    </source>
</evidence>
<dbReference type="STRING" id="86630.A0A367IVI4"/>
<comment type="caution">
    <text evidence="3">The sequence shown here is derived from an EMBL/GenBank/DDBJ whole genome shotgun (WGS) entry which is preliminary data.</text>
</comment>
<feature type="region of interest" description="Disordered" evidence="2">
    <location>
        <begin position="1"/>
        <end position="23"/>
    </location>
</feature>
<feature type="compositionally biased region" description="Basic and acidic residues" evidence="2">
    <location>
        <begin position="282"/>
        <end position="301"/>
    </location>
</feature>
<reference evidence="3 4" key="1">
    <citation type="journal article" date="2018" name="G3 (Bethesda)">
        <title>Phylogenetic and Phylogenomic Definition of Rhizopus Species.</title>
        <authorList>
            <person name="Gryganskyi A.P."/>
            <person name="Golan J."/>
            <person name="Dolatabadi S."/>
            <person name="Mondo S."/>
            <person name="Robb S."/>
            <person name="Idnurm A."/>
            <person name="Muszewska A."/>
            <person name="Steczkiewicz K."/>
            <person name="Masonjones S."/>
            <person name="Liao H.L."/>
            <person name="Gajdeczka M.T."/>
            <person name="Anike F."/>
            <person name="Vuek A."/>
            <person name="Anishchenko I.M."/>
            <person name="Voigt K."/>
            <person name="de Hoog G.S."/>
            <person name="Smith M.E."/>
            <person name="Heitman J."/>
            <person name="Vilgalys R."/>
            <person name="Stajich J.E."/>
        </authorList>
    </citation>
    <scope>NUCLEOTIDE SEQUENCE [LARGE SCALE GENOMIC DNA]</scope>
    <source>
        <strain evidence="3 4">CBS 357.93</strain>
    </source>
</reference>
<feature type="compositionally biased region" description="Polar residues" evidence="2">
    <location>
        <begin position="1"/>
        <end position="20"/>
    </location>
</feature>
<feature type="coiled-coil region" evidence="1">
    <location>
        <begin position="543"/>
        <end position="613"/>
    </location>
</feature>
<organism evidence="3 4">
    <name type="scientific">Rhizopus azygosporus</name>
    <name type="common">Rhizopus microsporus var. azygosporus</name>
    <dbReference type="NCBI Taxonomy" id="86630"/>
    <lineage>
        <taxon>Eukaryota</taxon>
        <taxon>Fungi</taxon>
        <taxon>Fungi incertae sedis</taxon>
        <taxon>Mucoromycota</taxon>
        <taxon>Mucoromycotina</taxon>
        <taxon>Mucoromycetes</taxon>
        <taxon>Mucorales</taxon>
        <taxon>Mucorineae</taxon>
        <taxon>Rhizopodaceae</taxon>
        <taxon>Rhizopus</taxon>
    </lineage>
</organism>
<feature type="region of interest" description="Disordered" evidence="2">
    <location>
        <begin position="87"/>
        <end position="107"/>
    </location>
</feature>
<evidence type="ECO:0000256" key="2">
    <source>
        <dbReference type="SAM" id="MobiDB-lite"/>
    </source>
</evidence>
<feature type="non-terminal residue" evidence="3">
    <location>
        <position position="1"/>
    </location>
</feature>